<dbReference type="InterPro" id="IPR036961">
    <property type="entry name" value="Kinesin_motor_dom_sf"/>
</dbReference>
<gene>
    <name evidence="10" type="ORF">MELLADRAFT_40549</name>
</gene>
<dbReference type="Pfam" id="PF00225">
    <property type="entry name" value="Kinesin"/>
    <property type="match status" value="1"/>
</dbReference>
<dbReference type="GO" id="GO:0005737">
    <property type="term" value="C:cytoplasm"/>
    <property type="evidence" value="ECO:0007669"/>
    <property type="project" value="UniProtKB-SubCell"/>
</dbReference>
<dbReference type="GeneID" id="18927899"/>
<dbReference type="GO" id="GO:0005875">
    <property type="term" value="C:microtubule associated complex"/>
    <property type="evidence" value="ECO:0007669"/>
    <property type="project" value="TreeGrafter"/>
</dbReference>
<keyword evidence="4 6" id="KW-0067">ATP-binding</keyword>
<evidence type="ECO:0000256" key="4">
    <source>
        <dbReference type="ARBA" id="ARBA00022840"/>
    </source>
</evidence>
<evidence type="ECO:0000313" key="11">
    <source>
        <dbReference type="Proteomes" id="UP000001072"/>
    </source>
</evidence>
<dbReference type="InParanoid" id="F4S8S5"/>
<dbReference type="GO" id="GO:0007018">
    <property type="term" value="P:microtubule-based movement"/>
    <property type="evidence" value="ECO:0007669"/>
    <property type="project" value="InterPro"/>
</dbReference>
<dbReference type="GO" id="GO:0051231">
    <property type="term" value="P:spindle elongation"/>
    <property type="evidence" value="ECO:0007669"/>
    <property type="project" value="TreeGrafter"/>
</dbReference>
<dbReference type="InterPro" id="IPR001752">
    <property type="entry name" value="Kinesin_motor_dom"/>
</dbReference>
<dbReference type="InterPro" id="IPR019821">
    <property type="entry name" value="Kinesin_motor_CS"/>
</dbReference>
<dbReference type="Proteomes" id="UP000001072">
    <property type="component" value="Unassembled WGS sequence"/>
</dbReference>
<feature type="coiled-coil region" evidence="8">
    <location>
        <begin position="337"/>
        <end position="386"/>
    </location>
</feature>
<dbReference type="KEGG" id="mlr:MELLADRAFT_40549"/>
<keyword evidence="3 6" id="KW-0547">Nucleotide-binding</keyword>
<dbReference type="PROSITE" id="PS00411">
    <property type="entry name" value="KINESIN_MOTOR_1"/>
    <property type="match status" value="1"/>
</dbReference>
<dbReference type="Gene3D" id="3.40.850.10">
    <property type="entry name" value="Kinesin motor domain"/>
    <property type="match status" value="1"/>
</dbReference>
<evidence type="ECO:0000256" key="6">
    <source>
        <dbReference type="PROSITE-ProRule" id="PRU00283"/>
    </source>
</evidence>
<dbReference type="OrthoDB" id="3176171at2759"/>
<dbReference type="STRING" id="747676.F4S8S5"/>
<evidence type="ECO:0000256" key="8">
    <source>
        <dbReference type="SAM" id="Coils"/>
    </source>
</evidence>
<dbReference type="EMBL" id="GL883166">
    <property type="protein sequence ID" value="EGF98947.1"/>
    <property type="molecule type" value="Genomic_DNA"/>
</dbReference>
<dbReference type="PANTHER" id="PTHR47969:SF15">
    <property type="entry name" value="CHROMOSOME-ASSOCIATED KINESIN KIF4A-RELATED"/>
    <property type="match status" value="1"/>
</dbReference>
<dbReference type="GO" id="GO:0005524">
    <property type="term" value="F:ATP binding"/>
    <property type="evidence" value="ECO:0007669"/>
    <property type="project" value="UniProtKB-UniRule"/>
</dbReference>
<name>F4S8S5_MELLP</name>
<dbReference type="InterPro" id="IPR027417">
    <property type="entry name" value="P-loop_NTPase"/>
</dbReference>
<keyword evidence="2" id="KW-0963">Cytoplasm</keyword>
<evidence type="ECO:0000313" key="10">
    <source>
        <dbReference type="EMBL" id="EGF98947.1"/>
    </source>
</evidence>
<dbReference type="GO" id="GO:0007052">
    <property type="term" value="P:mitotic spindle organization"/>
    <property type="evidence" value="ECO:0007669"/>
    <property type="project" value="TreeGrafter"/>
</dbReference>
<keyword evidence="6 7" id="KW-0505">Motor protein</keyword>
<evidence type="ECO:0000256" key="1">
    <source>
        <dbReference type="ARBA" id="ARBA00004496"/>
    </source>
</evidence>
<sequence>FSFDHIFGPETDSQSEIYQTLLRKNDLIKGFLNGFNATLIAYGQTGTGKSYTMGTGPSSGTRAGIIPRALEDIFNLIENPLEDSEWIVEQTVVKVAFLEVYNDELGDFHLGNGRIPSPSPHSFPSIQIREEKGGGISWTGLREVMVKDSIEALDQLQIGLGRRVTNATQMNAQSSRSHAIFCLMLDQQLKHKSNQVVLRRKSKFNFVDLAGSERVRKTKAEVGGERFKEGVAINSGLSALGNVISALSNSSNSTSSHHHHIPYRESKLTRLLQDSLGGNSNTMMIACVSPELSNVGESMSTLRYASRTRDIKNKLTMNEEKVNPSTAHGNSGSHKLNEIEREELKRLRTQVLEQEQSLEIAIKPIIEEYEKTLRVMEIELNETKEHLKICLVECEDLRNRVGNDELLQMARDRLGRRNTGMGNGEDGGSDCGSALDFLLDRKDDDLDLI</sequence>
<evidence type="ECO:0000259" key="9">
    <source>
        <dbReference type="PROSITE" id="PS50067"/>
    </source>
</evidence>
<dbReference type="HOGENOM" id="CLU_001485_2_0_1"/>
<dbReference type="AlphaFoldDB" id="F4S8S5"/>
<dbReference type="GO" id="GO:0003777">
    <property type="term" value="F:microtubule motor activity"/>
    <property type="evidence" value="ECO:0007669"/>
    <property type="project" value="InterPro"/>
</dbReference>
<dbReference type="GO" id="GO:0005874">
    <property type="term" value="C:microtubule"/>
    <property type="evidence" value="ECO:0007669"/>
    <property type="project" value="UniProtKB-KW"/>
</dbReference>
<evidence type="ECO:0000256" key="7">
    <source>
        <dbReference type="RuleBase" id="RU000394"/>
    </source>
</evidence>
<feature type="domain" description="Kinesin motor" evidence="9">
    <location>
        <begin position="1"/>
        <end position="311"/>
    </location>
</feature>
<keyword evidence="11" id="KW-1185">Reference proteome</keyword>
<comment type="similarity">
    <text evidence="6 7">Belongs to the TRAFAC class myosin-kinesin ATPase superfamily. Kinesin family.</text>
</comment>
<dbReference type="InterPro" id="IPR027640">
    <property type="entry name" value="Kinesin-like_fam"/>
</dbReference>
<keyword evidence="7" id="KW-0493">Microtubule</keyword>
<dbReference type="RefSeq" id="XP_007417735.1">
    <property type="nucleotide sequence ID" value="XM_007417673.1"/>
</dbReference>
<evidence type="ECO:0000256" key="2">
    <source>
        <dbReference type="ARBA" id="ARBA00022490"/>
    </source>
</evidence>
<dbReference type="eggNOG" id="KOG0244">
    <property type="taxonomic scope" value="Eukaryota"/>
</dbReference>
<feature type="binding site" evidence="6">
    <location>
        <begin position="43"/>
        <end position="50"/>
    </location>
    <ligand>
        <name>ATP</name>
        <dbReference type="ChEBI" id="CHEBI:30616"/>
    </ligand>
</feature>
<dbReference type="VEuPathDB" id="FungiDB:MELLADRAFT_40549"/>
<dbReference type="SUPFAM" id="SSF52540">
    <property type="entry name" value="P-loop containing nucleoside triphosphate hydrolases"/>
    <property type="match status" value="1"/>
</dbReference>
<evidence type="ECO:0000256" key="5">
    <source>
        <dbReference type="ARBA" id="ARBA00023054"/>
    </source>
</evidence>
<keyword evidence="5 8" id="KW-0175">Coiled coil</keyword>
<feature type="non-terminal residue" evidence="10">
    <location>
        <position position="1"/>
    </location>
</feature>
<evidence type="ECO:0000256" key="3">
    <source>
        <dbReference type="ARBA" id="ARBA00022741"/>
    </source>
</evidence>
<dbReference type="GO" id="GO:0008017">
    <property type="term" value="F:microtubule binding"/>
    <property type="evidence" value="ECO:0007669"/>
    <property type="project" value="InterPro"/>
</dbReference>
<dbReference type="SMART" id="SM00129">
    <property type="entry name" value="KISc"/>
    <property type="match status" value="1"/>
</dbReference>
<protein>
    <recommendedName>
        <fullName evidence="7">Kinesin-like protein</fullName>
    </recommendedName>
</protein>
<organism evidence="11">
    <name type="scientific">Melampsora larici-populina (strain 98AG31 / pathotype 3-4-7)</name>
    <name type="common">Poplar leaf rust fungus</name>
    <dbReference type="NCBI Taxonomy" id="747676"/>
    <lineage>
        <taxon>Eukaryota</taxon>
        <taxon>Fungi</taxon>
        <taxon>Dikarya</taxon>
        <taxon>Basidiomycota</taxon>
        <taxon>Pucciniomycotina</taxon>
        <taxon>Pucciniomycetes</taxon>
        <taxon>Pucciniales</taxon>
        <taxon>Melampsoraceae</taxon>
        <taxon>Melampsora</taxon>
    </lineage>
</organism>
<comment type="subcellular location">
    <subcellularLocation>
        <location evidence="1">Cytoplasm</location>
    </subcellularLocation>
</comment>
<reference evidence="11" key="1">
    <citation type="journal article" date="2011" name="Proc. Natl. Acad. Sci. U.S.A.">
        <title>Obligate biotrophy features unraveled by the genomic analysis of rust fungi.</title>
        <authorList>
            <person name="Duplessis S."/>
            <person name="Cuomo C.A."/>
            <person name="Lin Y.-C."/>
            <person name="Aerts A."/>
            <person name="Tisserant E."/>
            <person name="Veneault-Fourrey C."/>
            <person name="Joly D.L."/>
            <person name="Hacquard S."/>
            <person name="Amselem J."/>
            <person name="Cantarel B.L."/>
            <person name="Chiu R."/>
            <person name="Coutinho P.M."/>
            <person name="Feau N."/>
            <person name="Field M."/>
            <person name="Frey P."/>
            <person name="Gelhaye E."/>
            <person name="Goldberg J."/>
            <person name="Grabherr M.G."/>
            <person name="Kodira C.D."/>
            <person name="Kohler A."/>
            <person name="Kuees U."/>
            <person name="Lindquist E.A."/>
            <person name="Lucas S.M."/>
            <person name="Mago R."/>
            <person name="Mauceli E."/>
            <person name="Morin E."/>
            <person name="Murat C."/>
            <person name="Pangilinan J.L."/>
            <person name="Park R."/>
            <person name="Pearson M."/>
            <person name="Quesneville H."/>
            <person name="Rouhier N."/>
            <person name="Sakthikumar S."/>
            <person name="Salamov A.A."/>
            <person name="Schmutz J."/>
            <person name="Selles B."/>
            <person name="Shapiro H."/>
            <person name="Tanguay P."/>
            <person name="Tuskan G.A."/>
            <person name="Henrissat B."/>
            <person name="Van de Peer Y."/>
            <person name="Rouze P."/>
            <person name="Ellis J.G."/>
            <person name="Dodds P.N."/>
            <person name="Schein J.E."/>
            <person name="Zhong S."/>
            <person name="Hamelin R.C."/>
            <person name="Grigoriev I.V."/>
            <person name="Szabo L.J."/>
            <person name="Martin F."/>
        </authorList>
    </citation>
    <scope>NUCLEOTIDE SEQUENCE [LARGE SCALE GENOMIC DNA]</scope>
    <source>
        <strain evidence="11">98AG31 / pathotype 3-4-7</strain>
    </source>
</reference>
<proteinExistence type="inferred from homology"/>
<dbReference type="PRINTS" id="PR00380">
    <property type="entry name" value="KINESINHEAVY"/>
</dbReference>
<accession>F4S8S5</accession>
<dbReference type="PROSITE" id="PS50067">
    <property type="entry name" value="KINESIN_MOTOR_2"/>
    <property type="match status" value="1"/>
</dbReference>
<dbReference type="PANTHER" id="PTHR47969">
    <property type="entry name" value="CHROMOSOME-ASSOCIATED KINESIN KIF4A-RELATED"/>
    <property type="match status" value="1"/>
</dbReference>